<dbReference type="Gene3D" id="3.40.50.300">
    <property type="entry name" value="P-loop containing nucleotide triphosphate hydrolases"/>
    <property type="match status" value="1"/>
</dbReference>
<dbReference type="PROSITE" id="PS00211">
    <property type="entry name" value="ABC_TRANSPORTER_1"/>
    <property type="match status" value="1"/>
</dbReference>
<keyword evidence="4" id="KW-0812">Transmembrane</keyword>
<evidence type="ECO:0000256" key="2">
    <source>
        <dbReference type="ARBA" id="ARBA00009726"/>
    </source>
</evidence>
<feature type="non-terminal residue" evidence="10">
    <location>
        <position position="310"/>
    </location>
</feature>
<dbReference type="InterPro" id="IPR017871">
    <property type="entry name" value="ABC_transporter-like_CS"/>
</dbReference>
<dbReference type="GO" id="GO:0005524">
    <property type="term" value="F:ATP binding"/>
    <property type="evidence" value="ECO:0007669"/>
    <property type="project" value="UniProtKB-KW"/>
</dbReference>
<evidence type="ECO:0000256" key="3">
    <source>
        <dbReference type="ARBA" id="ARBA00022448"/>
    </source>
</evidence>
<dbReference type="AlphaFoldDB" id="A0A9P6QY98"/>
<dbReference type="PANTHER" id="PTHR24223">
    <property type="entry name" value="ATP-BINDING CASSETTE SUB-FAMILY C"/>
    <property type="match status" value="1"/>
</dbReference>
<evidence type="ECO:0000259" key="9">
    <source>
        <dbReference type="PROSITE" id="PS50893"/>
    </source>
</evidence>
<evidence type="ECO:0000256" key="6">
    <source>
        <dbReference type="ARBA" id="ARBA00022840"/>
    </source>
</evidence>
<protein>
    <recommendedName>
        <fullName evidence="9">ABC transporter domain-containing protein</fullName>
    </recommendedName>
</protein>
<gene>
    <name evidence="10" type="ORF">BGZ99_003393</name>
</gene>
<dbReference type="InterPro" id="IPR003439">
    <property type="entry name" value="ABC_transporter-like_ATP-bd"/>
</dbReference>
<evidence type="ECO:0000256" key="8">
    <source>
        <dbReference type="ARBA" id="ARBA00023136"/>
    </source>
</evidence>
<name>A0A9P6QY98_9FUNG</name>
<proteinExistence type="inferred from homology"/>
<evidence type="ECO:0000313" key="11">
    <source>
        <dbReference type="Proteomes" id="UP000738325"/>
    </source>
</evidence>
<dbReference type="GO" id="GO:0016887">
    <property type="term" value="F:ATP hydrolysis activity"/>
    <property type="evidence" value="ECO:0007669"/>
    <property type="project" value="InterPro"/>
</dbReference>
<dbReference type="PANTHER" id="PTHR24223:SF456">
    <property type="entry name" value="MULTIDRUG RESISTANCE-ASSOCIATED PROTEIN LETHAL(2)03659"/>
    <property type="match status" value="1"/>
</dbReference>
<dbReference type="CDD" id="cd03244">
    <property type="entry name" value="ABCC_MRP_domain2"/>
    <property type="match status" value="1"/>
</dbReference>
<dbReference type="InterPro" id="IPR050173">
    <property type="entry name" value="ABC_transporter_C-like"/>
</dbReference>
<reference evidence="10" key="1">
    <citation type="journal article" date="2020" name="Fungal Divers.">
        <title>Resolving the Mortierellaceae phylogeny through synthesis of multi-gene phylogenetics and phylogenomics.</title>
        <authorList>
            <person name="Vandepol N."/>
            <person name="Liber J."/>
            <person name="Desiro A."/>
            <person name="Na H."/>
            <person name="Kennedy M."/>
            <person name="Barry K."/>
            <person name="Grigoriev I.V."/>
            <person name="Miller A.N."/>
            <person name="O'Donnell K."/>
            <person name="Stajich J.E."/>
            <person name="Bonito G."/>
        </authorList>
    </citation>
    <scope>NUCLEOTIDE SEQUENCE</scope>
    <source>
        <strain evidence="10">REB-010B</strain>
    </source>
</reference>
<dbReference type="SUPFAM" id="SSF52540">
    <property type="entry name" value="P-loop containing nucleoside triphosphate hydrolases"/>
    <property type="match status" value="2"/>
</dbReference>
<evidence type="ECO:0000313" key="10">
    <source>
        <dbReference type="EMBL" id="KAG0301546.1"/>
    </source>
</evidence>
<dbReference type="Proteomes" id="UP000738325">
    <property type="component" value="Unassembled WGS sequence"/>
</dbReference>
<keyword evidence="6" id="KW-0067">ATP-binding</keyword>
<evidence type="ECO:0000256" key="5">
    <source>
        <dbReference type="ARBA" id="ARBA00022741"/>
    </source>
</evidence>
<keyword evidence="11" id="KW-1185">Reference proteome</keyword>
<dbReference type="InterPro" id="IPR027417">
    <property type="entry name" value="P-loop_NTPase"/>
</dbReference>
<evidence type="ECO:0000256" key="4">
    <source>
        <dbReference type="ARBA" id="ARBA00022692"/>
    </source>
</evidence>
<dbReference type="FunFam" id="3.40.50.300:FF:000163">
    <property type="entry name" value="Multidrug resistance-associated protein member 4"/>
    <property type="match status" value="1"/>
</dbReference>
<keyword evidence="5" id="KW-0547">Nucleotide-binding</keyword>
<sequence>LVSVERVQEYCDKNPEAPWKTEDMLLPAVRDSGSKMTTTDKKVSEQHQQGGWPTAGHIVFKNYSTRYREGTDLILQNVSFEVLPGEHVGVVGRTGAGKSSLTLALFRIIEAANSHWAKASDNRPDKDAAVTLVDVLAEQQRCRQEQEEDLEKVEVDEDGGSIEIDGIDIATMGLQDLRQQLSIIPQDPMLFAGSVRENLDPFGRHDDAALWTALERAHLKDHILTLAGGLSFEVSSGGENFSVGQRSLMCVARALLCKSKILVLDEATAAVDVETDELIQKTIRTEFKDTTVLTIAHRIKTIMDSDKILV</sequence>
<dbReference type="Pfam" id="PF00005">
    <property type="entry name" value="ABC_tran"/>
    <property type="match status" value="2"/>
</dbReference>
<accession>A0A9P6QY98</accession>
<organism evidence="10 11">
    <name type="scientific">Dissophora globulifera</name>
    <dbReference type="NCBI Taxonomy" id="979702"/>
    <lineage>
        <taxon>Eukaryota</taxon>
        <taxon>Fungi</taxon>
        <taxon>Fungi incertae sedis</taxon>
        <taxon>Mucoromycota</taxon>
        <taxon>Mortierellomycotina</taxon>
        <taxon>Mortierellomycetes</taxon>
        <taxon>Mortierellales</taxon>
        <taxon>Mortierellaceae</taxon>
        <taxon>Dissophora</taxon>
    </lineage>
</organism>
<keyword evidence="8" id="KW-0472">Membrane</keyword>
<dbReference type="GO" id="GO:0016020">
    <property type="term" value="C:membrane"/>
    <property type="evidence" value="ECO:0007669"/>
    <property type="project" value="UniProtKB-SubCell"/>
</dbReference>
<keyword evidence="3" id="KW-0813">Transport</keyword>
<dbReference type="EMBL" id="JAAAIP010002149">
    <property type="protein sequence ID" value="KAG0301546.1"/>
    <property type="molecule type" value="Genomic_DNA"/>
</dbReference>
<comment type="subcellular location">
    <subcellularLocation>
        <location evidence="1">Membrane</location>
        <topology evidence="1">Multi-pass membrane protein</topology>
    </subcellularLocation>
</comment>
<comment type="caution">
    <text evidence="10">The sequence shown here is derived from an EMBL/GenBank/DDBJ whole genome shotgun (WGS) entry which is preliminary data.</text>
</comment>
<feature type="domain" description="ABC transporter" evidence="9">
    <location>
        <begin position="58"/>
        <end position="310"/>
    </location>
</feature>
<evidence type="ECO:0000256" key="7">
    <source>
        <dbReference type="ARBA" id="ARBA00022989"/>
    </source>
</evidence>
<dbReference type="OrthoDB" id="6500128at2759"/>
<dbReference type="GO" id="GO:0042626">
    <property type="term" value="F:ATPase-coupled transmembrane transporter activity"/>
    <property type="evidence" value="ECO:0007669"/>
    <property type="project" value="TreeGrafter"/>
</dbReference>
<feature type="non-terminal residue" evidence="10">
    <location>
        <position position="1"/>
    </location>
</feature>
<evidence type="ECO:0000256" key="1">
    <source>
        <dbReference type="ARBA" id="ARBA00004141"/>
    </source>
</evidence>
<dbReference type="SMART" id="SM00382">
    <property type="entry name" value="AAA"/>
    <property type="match status" value="1"/>
</dbReference>
<comment type="similarity">
    <text evidence="2">Belongs to the ABC transporter superfamily. ABCC family. Conjugate transporter (TC 3.A.1.208) subfamily.</text>
</comment>
<dbReference type="InterPro" id="IPR003593">
    <property type="entry name" value="AAA+_ATPase"/>
</dbReference>
<dbReference type="PROSITE" id="PS50893">
    <property type="entry name" value="ABC_TRANSPORTER_2"/>
    <property type="match status" value="1"/>
</dbReference>
<keyword evidence="7" id="KW-1133">Transmembrane helix</keyword>